<evidence type="ECO:0000256" key="1">
    <source>
        <dbReference type="SAM" id="Coils"/>
    </source>
</evidence>
<accession>A0A814GLB4</accession>
<keyword evidence="1" id="KW-0175">Coiled coil</keyword>
<dbReference type="AlphaFoldDB" id="A0A814GLB4"/>
<feature type="region of interest" description="Disordered" evidence="2">
    <location>
        <begin position="25"/>
        <end position="231"/>
    </location>
</feature>
<feature type="compositionally biased region" description="Basic and acidic residues" evidence="2">
    <location>
        <begin position="147"/>
        <end position="171"/>
    </location>
</feature>
<feature type="compositionally biased region" description="Basic and acidic residues" evidence="2">
    <location>
        <begin position="185"/>
        <end position="198"/>
    </location>
</feature>
<dbReference type="Proteomes" id="UP000663879">
    <property type="component" value="Unassembled WGS sequence"/>
</dbReference>
<name>A0A814GLB4_9BILA</name>
<feature type="compositionally biased region" description="Basic and acidic residues" evidence="2">
    <location>
        <begin position="325"/>
        <end position="338"/>
    </location>
</feature>
<dbReference type="EMBL" id="CAJNOC010003788">
    <property type="protein sequence ID" value="CAF0997859.1"/>
    <property type="molecule type" value="Genomic_DNA"/>
</dbReference>
<organism evidence="3 4">
    <name type="scientific">Brachionus calyciflorus</name>
    <dbReference type="NCBI Taxonomy" id="104777"/>
    <lineage>
        <taxon>Eukaryota</taxon>
        <taxon>Metazoa</taxon>
        <taxon>Spiralia</taxon>
        <taxon>Gnathifera</taxon>
        <taxon>Rotifera</taxon>
        <taxon>Eurotatoria</taxon>
        <taxon>Monogononta</taxon>
        <taxon>Pseudotrocha</taxon>
        <taxon>Ploima</taxon>
        <taxon>Brachionidae</taxon>
        <taxon>Brachionus</taxon>
    </lineage>
</organism>
<gene>
    <name evidence="3" type="ORF">OXX778_LOCUS16250</name>
</gene>
<keyword evidence="4" id="KW-1185">Reference proteome</keyword>
<feature type="region of interest" description="Disordered" evidence="2">
    <location>
        <begin position="325"/>
        <end position="362"/>
    </location>
</feature>
<protein>
    <submittedName>
        <fullName evidence="3">Uncharacterized protein</fullName>
    </submittedName>
</protein>
<feature type="compositionally biased region" description="Basic and acidic residues" evidence="2">
    <location>
        <begin position="104"/>
        <end position="117"/>
    </location>
</feature>
<comment type="caution">
    <text evidence="3">The sequence shown here is derived from an EMBL/GenBank/DDBJ whole genome shotgun (WGS) entry which is preliminary data.</text>
</comment>
<proteinExistence type="predicted"/>
<feature type="compositionally biased region" description="Basic and acidic residues" evidence="2">
    <location>
        <begin position="28"/>
        <end position="55"/>
    </location>
</feature>
<evidence type="ECO:0000313" key="4">
    <source>
        <dbReference type="Proteomes" id="UP000663879"/>
    </source>
</evidence>
<evidence type="ECO:0000256" key="2">
    <source>
        <dbReference type="SAM" id="MobiDB-lite"/>
    </source>
</evidence>
<reference evidence="3" key="1">
    <citation type="submission" date="2021-02" db="EMBL/GenBank/DDBJ databases">
        <authorList>
            <person name="Nowell W R."/>
        </authorList>
    </citation>
    <scope>NUCLEOTIDE SEQUENCE</scope>
    <source>
        <strain evidence="3">Ploen Becks lab</strain>
    </source>
</reference>
<feature type="compositionally biased region" description="Polar residues" evidence="2">
    <location>
        <begin position="74"/>
        <end position="85"/>
    </location>
</feature>
<sequence>MPRTIRVRDQSTQTSISLHHNLPIINEPHSETPERLREEAHRNLDLPRSSNKIDKTLTTPINKEDSNKPRFILTVSSNSEETNSPRPEETTLKKTNSLVKKKLNFIDDKENSDHNEQESNPTRSELITLPDESNLEKPKKRGRPKKNQNDEDLTSKKPKKNEKTPDDETIKSKRPSSTGKLRNKQKLDDKEVKSDPGLKGHSMTTRNRKEMIVDETPQIPRNEPSTSKRALEEDLAREEDIHLIITSRGTPYKKRQKLHKKKENLVKKMAILDEKLEHYYNPDRNLRRSERIRLKMIAKLEAEKEMLMHMLRFVEQQDELLIRQEKKVKDKSDHDDHSLTPVKRPIRNSTRKFRIVSDSDEE</sequence>
<evidence type="ECO:0000313" key="3">
    <source>
        <dbReference type="EMBL" id="CAF0997859.1"/>
    </source>
</evidence>
<feature type="coiled-coil region" evidence="1">
    <location>
        <begin position="255"/>
        <end position="317"/>
    </location>
</feature>
<feature type="compositionally biased region" description="Basic residues" evidence="2">
    <location>
        <begin position="344"/>
        <end position="354"/>
    </location>
</feature>